<dbReference type="Proteomes" id="UP000006876">
    <property type="component" value="Chromosome"/>
</dbReference>
<gene>
    <name evidence="1" type="ordered locus">AXYL_02904</name>
</gene>
<reference evidence="1 2" key="1">
    <citation type="journal article" date="2011" name="J. Bacteriol.">
        <title>Complete genome sequence of the haloaromatic acid-degrading bacterium Achromobacter xylosoxidans A8.</title>
        <authorList>
            <person name="Strnad H."/>
            <person name="Ridl J."/>
            <person name="Paces J."/>
            <person name="Kolar M."/>
            <person name="Vlcek C."/>
            <person name="Paces V."/>
        </authorList>
    </citation>
    <scope>NUCLEOTIDE SEQUENCE [LARGE SCALE GENOMIC DNA]</scope>
    <source>
        <strain evidence="1 2">A8</strain>
    </source>
</reference>
<dbReference type="HOGENOM" id="CLU_2968713_0_0_4"/>
<proteinExistence type="predicted"/>
<organism evidence="1 2">
    <name type="scientific">Achromobacter xylosoxidans (strain A8)</name>
    <dbReference type="NCBI Taxonomy" id="762376"/>
    <lineage>
        <taxon>Bacteria</taxon>
        <taxon>Pseudomonadati</taxon>
        <taxon>Pseudomonadota</taxon>
        <taxon>Betaproteobacteria</taxon>
        <taxon>Burkholderiales</taxon>
        <taxon>Alcaligenaceae</taxon>
        <taxon>Achromobacter</taxon>
    </lineage>
</organism>
<dbReference type="EMBL" id="CP002287">
    <property type="protein sequence ID" value="ADP16224.1"/>
    <property type="molecule type" value="Genomic_DNA"/>
</dbReference>
<sequence>MLGLASFSMVATEFAPIGLFWALAAAAATRIAAPGRAGLATAIQLNLPGGRPNWKIRA</sequence>
<protein>
    <submittedName>
        <fullName evidence="1">Uncharacterized protein</fullName>
    </submittedName>
</protein>
<dbReference type="AlphaFoldDB" id="E3HUV9"/>
<evidence type="ECO:0000313" key="2">
    <source>
        <dbReference type="Proteomes" id="UP000006876"/>
    </source>
</evidence>
<evidence type="ECO:0000313" key="1">
    <source>
        <dbReference type="EMBL" id="ADP16224.1"/>
    </source>
</evidence>
<dbReference type="KEGG" id="axy:AXYL_02904"/>
<dbReference type="STRING" id="762376.AXYL_02904"/>
<accession>E3HUV9</accession>
<name>E3HUV9_ACHXA</name>